<dbReference type="KEGG" id="nsh:GXM_05271"/>
<proteinExistence type="predicted"/>
<evidence type="ECO:0000313" key="2">
    <source>
        <dbReference type="Proteomes" id="UP000326678"/>
    </source>
</evidence>
<reference evidence="1 2" key="1">
    <citation type="submission" date="2019-10" db="EMBL/GenBank/DDBJ databases">
        <title>Genomic and transcriptomic insights into the perfect genentic adaptation of a filamentous nitrogen-fixing cyanobacterium to rice fields.</title>
        <authorList>
            <person name="Chen Z."/>
        </authorList>
    </citation>
    <scope>NUCLEOTIDE SEQUENCE [LARGE SCALE GENOMIC DNA]</scope>
    <source>
        <strain evidence="1">CCNUC1</strain>
    </source>
</reference>
<protein>
    <submittedName>
        <fullName evidence="1">Uncharacterized protein</fullName>
    </submittedName>
</protein>
<evidence type="ECO:0000313" key="1">
    <source>
        <dbReference type="EMBL" id="QFS47779.1"/>
    </source>
</evidence>
<name>A0A5P8W6Z7_9NOSO</name>
<dbReference type="Proteomes" id="UP000326678">
    <property type="component" value="Chromosome Gxm1"/>
</dbReference>
<keyword evidence="2" id="KW-1185">Reference proteome</keyword>
<dbReference type="AlphaFoldDB" id="A0A5P8W6Z7"/>
<dbReference type="EMBL" id="CP045226">
    <property type="protein sequence ID" value="QFS47779.1"/>
    <property type="molecule type" value="Genomic_DNA"/>
</dbReference>
<organism evidence="1 2">
    <name type="scientific">Nostoc sphaeroides CCNUC1</name>
    <dbReference type="NCBI Taxonomy" id="2653204"/>
    <lineage>
        <taxon>Bacteria</taxon>
        <taxon>Bacillati</taxon>
        <taxon>Cyanobacteriota</taxon>
        <taxon>Cyanophyceae</taxon>
        <taxon>Nostocales</taxon>
        <taxon>Nostocaceae</taxon>
        <taxon>Nostoc</taxon>
    </lineage>
</organism>
<accession>A0A5P8W6Z7</accession>
<gene>
    <name evidence="1" type="ORF">GXM_05271</name>
</gene>
<sequence length="38" mass="4317">MNFPPTLALKGVRGLGQWLAFPHDVKSQQYRSVKEFLG</sequence>